<dbReference type="Proteomes" id="UP000198925">
    <property type="component" value="Unassembled WGS sequence"/>
</dbReference>
<dbReference type="InterPro" id="IPR036291">
    <property type="entry name" value="NAD(P)-bd_dom_sf"/>
</dbReference>
<dbReference type="Pfam" id="PF13561">
    <property type="entry name" value="adh_short_C2"/>
    <property type="match status" value="1"/>
</dbReference>
<gene>
    <name evidence="2" type="ORF">SAMN04487779_101817</name>
</gene>
<dbReference type="PANTHER" id="PTHR42760">
    <property type="entry name" value="SHORT-CHAIN DEHYDROGENASES/REDUCTASES FAMILY MEMBER"/>
    <property type="match status" value="1"/>
</dbReference>
<dbReference type="RefSeq" id="WP_090565771.1">
    <property type="nucleotide sequence ID" value="NZ_FMXZ01000010.1"/>
</dbReference>
<protein>
    <submittedName>
        <fullName evidence="2">NAD(P)-dependent dehydrogenase, short-chain alcohol dehydrogenase family</fullName>
    </submittedName>
</protein>
<dbReference type="InterPro" id="IPR002347">
    <property type="entry name" value="SDR_fam"/>
</dbReference>
<evidence type="ECO:0000313" key="2">
    <source>
        <dbReference type="EMBL" id="SDE07798.1"/>
    </source>
</evidence>
<dbReference type="EMBL" id="FMZX01000018">
    <property type="protein sequence ID" value="SDE07798.1"/>
    <property type="molecule type" value="Genomic_DNA"/>
</dbReference>
<dbReference type="PRINTS" id="PR00081">
    <property type="entry name" value="GDHRDH"/>
</dbReference>
<reference evidence="2 3" key="1">
    <citation type="submission" date="2016-10" db="EMBL/GenBank/DDBJ databases">
        <authorList>
            <person name="de Groot N.N."/>
        </authorList>
    </citation>
    <scope>NUCLEOTIDE SEQUENCE [LARGE SCALE GENOMIC DNA]</scope>
    <source>
        <strain evidence="2 3">CPCC 100156</strain>
    </source>
</reference>
<sequence length="265" mass="27034">MNEDNPYPADLFAGEAALVTGAGSGIGRGVAAWLGRCGATVLASDLDPARGEATAAALRTAGARAEFLQADLAGEDGHAALAEAAMAHGPVAMLVHSASPPRREGQTVGAVTPAEWDAMVDTNLRSGFFLARALGQRMVAAGLRGRMLFITSLHAGTPRNLPHYSAAKAGQVMLVRELARYFGPAGIRVNGVAPGAIPGGGFQGDFEALAKQVPMGRVGSPEDIARAAIPLLSDRCMPYVTGAVLPVDGGLALGNWIESASALDA</sequence>
<dbReference type="PANTHER" id="PTHR42760:SF135">
    <property type="entry name" value="BLL7886 PROTEIN"/>
    <property type="match status" value="1"/>
</dbReference>
<dbReference type="OrthoDB" id="517007at2"/>
<dbReference type="GO" id="GO:0030497">
    <property type="term" value="P:fatty acid elongation"/>
    <property type="evidence" value="ECO:0007669"/>
    <property type="project" value="TreeGrafter"/>
</dbReference>
<name>A0A1G6ZYR8_9PROT</name>
<organism evidence="2 3">
    <name type="scientific">Belnapia rosea</name>
    <dbReference type="NCBI Taxonomy" id="938405"/>
    <lineage>
        <taxon>Bacteria</taxon>
        <taxon>Pseudomonadati</taxon>
        <taxon>Pseudomonadota</taxon>
        <taxon>Alphaproteobacteria</taxon>
        <taxon>Acetobacterales</taxon>
        <taxon>Roseomonadaceae</taxon>
        <taxon>Belnapia</taxon>
    </lineage>
</organism>
<dbReference type="SUPFAM" id="SSF51735">
    <property type="entry name" value="NAD(P)-binding Rossmann-fold domains"/>
    <property type="match status" value="1"/>
</dbReference>
<dbReference type="Gene3D" id="3.40.50.720">
    <property type="entry name" value="NAD(P)-binding Rossmann-like Domain"/>
    <property type="match status" value="1"/>
</dbReference>
<evidence type="ECO:0000313" key="3">
    <source>
        <dbReference type="Proteomes" id="UP000198925"/>
    </source>
</evidence>
<accession>A0A1G6ZYR8</accession>
<keyword evidence="3" id="KW-1185">Reference proteome</keyword>
<dbReference type="CDD" id="cd05233">
    <property type="entry name" value="SDR_c"/>
    <property type="match status" value="1"/>
</dbReference>
<proteinExistence type="inferred from homology"/>
<comment type="similarity">
    <text evidence="1">Belongs to the short-chain dehydrogenases/reductases (SDR) family.</text>
</comment>
<dbReference type="STRING" id="938405.SAMN02927895_03411"/>
<dbReference type="GO" id="GO:0016616">
    <property type="term" value="F:oxidoreductase activity, acting on the CH-OH group of donors, NAD or NADP as acceptor"/>
    <property type="evidence" value="ECO:0007669"/>
    <property type="project" value="TreeGrafter"/>
</dbReference>
<dbReference type="AlphaFoldDB" id="A0A1G6ZYR8"/>
<evidence type="ECO:0000256" key="1">
    <source>
        <dbReference type="ARBA" id="ARBA00006484"/>
    </source>
</evidence>